<dbReference type="CDD" id="cd02440">
    <property type="entry name" value="AdoMet_MTases"/>
    <property type="match status" value="1"/>
</dbReference>
<dbReference type="Pfam" id="PF18096">
    <property type="entry name" value="Thump_like"/>
    <property type="match status" value="1"/>
</dbReference>
<evidence type="ECO:0000313" key="2">
    <source>
        <dbReference type="EMBL" id="WGW12924.1"/>
    </source>
</evidence>
<reference evidence="2 3" key="1">
    <citation type="submission" date="2023-05" db="EMBL/GenBank/DDBJ databases">
        <title>Lithophilousrod everest ZFBP1038 complete genpme.</title>
        <authorList>
            <person name="Tian M."/>
        </authorList>
    </citation>
    <scope>NUCLEOTIDE SEQUENCE [LARGE SCALE GENOMIC DNA]</scope>
    <source>
        <strain evidence="2 3">ZFBP1038</strain>
    </source>
</reference>
<protein>
    <submittedName>
        <fullName evidence="2">SAM-dependent methyltransferase</fullName>
    </submittedName>
</protein>
<dbReference type="Proteomes" id="UP001209083">
    <property type="component" value="Chromosome"/>
</dbReference>
<dbReference type="SUPFAM" id="SSF53335">
    <property type="entry name" value="S-adenosyl-L-methionine-dependent methyltransferases"/>
    <property type="match status" value="1"/>
</dbReference>
<gene>
    <name evidence="2" type="ORF">LWF01_03890</name>
</gene>
<accession>A0ABY8QXC3</accession>
<dbReference type="GO" id="GO:0008168">
    <property type="term" value="F:methyltransferase activity"/>
    <property type="evidence" value="ECO:0007669"/>
    <property type="project" value="UniProtKB-KW"/>
</dbReference>
<keyword evidence="2" id="KW-0489">Methyltransferase</keyword>
<evidence type="ECO:0000259" key="1">
    <source>
        <dbReference type="Pfam" id="PF18096"/>
    </source>
</evidence>
<keyword evidence="3" id="KW-1185">Reference proteome</keyword>
<dbReference type="InterPro" id="IPR029063">
    <property type="entry name" value="SAM-dependent_MTases_sf"/>
</dbReference>
<organism evidence="2 3">
    <name type="scientific">Saxibacter everestensis</name>
    <dbReference type="NCBI Taxonomy" id="2909229"/>
    <lineage>
        <taxon>Bacteria</taxon>
        <taxon>Bacillati</taxon>
        <taxon>Actinomycetota</taxon>
        <taxon>Actinomycetes</taxon>
        <taxon>Micrococcales</taxon>
        <taxon>Brevibacteriaceae</taxon>
        <taxon>Saxibacter</taxon>
    </lineage>
</organism>
<feature type="domain" description="THUMP-like" evidence="1">
    <location>
        <begin position="327"/>
        <end position="398"/>
    </location>
</feature>
<dbReference type="GO" id="GO:0032259">
    <property type="term" value="P:methylation"/>
    <property type="evidence" value="ECO:0007669"/>
    <property type="project" value="UniProtKB-KW"/>
</dbReference>
<proteinExistence type="predicted"/>
<name>A0ABY8QXC3_9MICO</name>
<dbReference type="RefSeq" id="WP_349639732.1">
    <property type="nucleotide sequence ID" value="NZ_CP090958.1"/>
</dbReference>
<dbReference type="Gene3D" id="3.40.50.150">
    <property type="entry name" value="Vaccinia Virus protein VP39"/>
    <property type="match status" value="1"/>
</dbReference>
<keyword evidence="2" id="KW-0808">Transferase</keyword>
<evidence type="ECO:0000313" key="3">
    <source>
        <dbReference type="Proteomes" id="UP001209083"/>
    </source>
</evidence>
<dbReference type="EMBL" id="CP090958">
    <property type="protein sequence ID" value="WGW12924.1"/>
    <property type="molecule type" value="Genomic_DNA"/>
</dbReference>
<sequence length="408" mass="43307">MDADSLKLLLDPAGFALLNELPPYDESESLRLSEQLRAAGHPAELVAAALTQSRLRDKATSKFGAFAADMLFTADGLEQATRLSVAARHANRFAQAGIEKIADLGCGIGADAMAMAALDRQVLAVDADEVTAAIASVNLRHLPTATVRHARAEDTDLSGFDGAWLDPARRSPGRSDSQGRTSRIFDPEAFSPPLSFVTSLAADLPALGAKLGPALPHEEIPLGAEAQWTSVGGSVVEVALWWNATARKGVRRAALVIGRDGGVAEATDIDLPEQAVGEIGGFLYEPDGAVIRSGLVTALLPITTGRLIDPKIAYVTSDVAVSTPLATGWQVEDVLPFSLKKLRGYLRERNIGILTIKKRGSAIVPEQLRKQLRLEGSEEATIVVTKVRGKQVVIMVRPLIGADVRVAP</sequence>
<dbReference type="InterPro" id="IPR041497">
    <property type="entry name" value="Thump-like"/>
</dbReference>